<dbReference type="Pfam" id="PF08811">
    <property type="entry name" value="DUF1800"/>
    <property type="match status" value="1"/>
</dbReference>
<organism evidence="1 2">
    <name type="scientific">Parasedimentitalea denitrificans</name>
    <dbReference type="NCBI Taxonomy" id="2211118"/>
    <lineage>
        <taxon>Bacteria</taxon>
        <taxon>Pseudomonadati</taxon>
        <taxon>Pseudomonadota</taxon>
        <taxon>Alphaproteobacteria</taxon>
        <taxon>Rhodobacterales</taxon>
        <taxon>Paracoccaceae</taxon>
        <taxon>Parasedimentitalea</taxon>
    </lineage>
</organism>
<evidence type="ECO:0000313" key="1">
    <source>
        <dbReference type="EMBL" id="NIZ61821.1"/>
    </source>
</evidence>
<keyword evidence="2" id="KW-1185">Reference proteome</keyword>
<gene>
    <name evidence="1" type="ORF">DL239_12645</name>
</gene>
<dbReference type="RefSeq" id="WP_167684451.1">
    <property type="nucleotide sequence ID" value="NZ_QHLQ01000011.1"/>
</dbReference>
<proteinExistence type="predicted"/>
<accession>A0ABX0W8S0</accession>
<comment type="caution">
    <text evidence="1">The sequence shown here is derived from an EMBL/GenBank/DDBJ whole genome shotgun (WGS) entry which is preliminary data.</text>
</comment>
<dbReference type="Proteomes" id="UP001429564">
    <property type="component" value="Unassembled WGS sequence"/>
</dbReference>
<sequence>MFTPALAEIRFGCGLSPDLQPKNSVEDMLRQLAGKDSMAQAHPIQDFDSFWPQMTAFGQLRRKRRKARGTDAYDGLNRQYNSMRRKARANRTRWFAQIILRHCQTKDGFRERLALFWGDHFTAQGKNGLVRTLGAPYVDTAIRPLVSGNFADLLISAVTHPFMLQYLDQHQSIGPNSRVAQRSDRPNGLNENLAREVLELHTLGVDGPYTQQDVGQLAELFTGLSFRLKTGFQFKANTAEPGPETVLGKEYGGNPAQLRSIHAVLRDLAIHPATADHIARKLVVHFVSDTPDPELVRHVAARFRDTNGDLAQVYAALLEHPAAWVPELRNVKPPLDFIASACRALAVRPAHLERTSPKNLNMRLVTPMILMGQRWERPNGPDGWPEQDTAWITPPSLAARIRWAMLAPRQLMNLLPPPESFVETSLGEYADGPVRFTARAAETQAEAIGLILSSPAFQRR</sequence>
<name>A0ABX0W8S0_9RHOB</name>
<reference evidence="1 2" key="1">
    <citation type="submission" date="2018-05" db="EMBL/GenBank/DDBJ databases">
        <authorList>
            <person name="Zhang Y.-J."/>
        </authorList>
    </citation>
    <scope>NUCLEOTIDE SEQUENCE [LARGE SCALE GENOMIC DNA]</scope>
    <source>
        <strain evidence="1 2">CY04</strain>
    </source>
</reference>
<protein>
    <submittedName>
        <fullName evidence="1">DUF1800 domain-containing protein</fullName>
    </submittedName>
</protein>
<dbReference type="EMBL" id="QHLQ01000011">
    <property type="protein sequence ID" value="NIZ61821.1"/>
    <property type="molecule type" value="Genomic_DNA"/>
</dbReference>
<evidence type="ECO:0000313" key="2">
    <source>
        <dbReference type="Proteomes" id="UP001429564"/>
    </source>
</evidence>
<dbReference type="InterPro" id="IPR014917">
    <property type="entry name" value="DUF1800"/>
</dbReference>